<keyword evidence="2" id="KW-0012">Acyltransferase</keyword>
<dbReference type="PANTHER" id="PTHR43877">
    <property type="entry name" value="AMINOALKYLPHOSPHONATE N-ACETYLTRANSFERASE-RELATED-RELATED"/>
    <property type="match status" value="1"/>
</dbReference>
<evidence type="ECO:0000256" key="2">
    <source>
        <dbReference type="ARBA" id="ARBA00023315"/>
    </source>
</evidence>
<evidence type="ECO:0000313" key="4">
    <source>
        <dbReference type="EMBL" id="GLV55910.1"/>
    </source>
</evidence>
<dbReference type="InterPro" id="IPR016181">
    <property type="entry name" value="Acyl_CoA_acyltransferase"/>
</dbReference>
<dbReference type="Proteomes" id="UP001344906">
    <property type="component" value="Unassembled WGS sequence"/>
</dbReference>
<keyword evidence="5" id="KW-1185">Reference proteome</keyword>
<dbReference type="CDD" id="cd04301">
    <property type="entry name" value="NAT_SF"/>
    <property type="match status" value="1"/>
</dbReference>
<dbReference type="Gene3D" id="3.40.630.30">
    <property type="match status" value="1"/>
</dbReference>
<dbReference type="SUPFAM" id="SSF55729">
    <property type="entry name" value="Acyl-CoA N-acyltransferases (Nat)"/>
    <property type="match status" value="1"/>
</dbReference>
<protein>
    <submittedName>
        <fullName evidence="4">GNAT family N-acetyltransferase</fullName>
    </submittedName>
</protein>
<dbReference type="RefSeq" id="WP_338250694.1">
    <property type="nucleotide sequence ID" value="NZ_BSRI01000001.1"/>
</dbReference>
<dbReference type="Pfam" id="PF00583">
    <property type="entry name" value="Acetyltransf_1"/>
    <property type="match status" value="1"/>
</dbReference>
<reference evidence="4 5" key="1">
    <citation type="submission" date="2023-02" db="EMBL/GenBank/DDBJ databases">
        <title>Dictyobacter halimunensis sp. nov., a new member of the class Ktedonobacteria from forest soil in a geothermal area.</title>
        <authorList>
            <person name="Rachmania M.K."/>
            <person name="Ningsih F."/>
            <person name="Sakai Y."/>
            <person name="Yabe S."/>
            <person name="Yokota A."/>
            <person name="Sjamsuridzal W."/>
        </authorList>
    </citation>
    <scope>NUCLEOTIDE SEQUENCE [LARGE SCALE GENOMIC DNA]</scope>
    <source>
        <strain evidence="4 5">S3.2.2.5</strain>
    </source>
</reference>
<dbReference type="PROSITE" id="PS51186">
    <property type="entry name" value="GNAT"/>
    <property type="match status" value="1"/>
</dbReference>
<sequence>MREDQTSIREANLIDTLKIETLLRQTQLSADDILADGTRYWLAEKADGSPIGVVGLELGHGATLLRSVAVSPSFQGQGWGMHLVQWALDAATRAGYQYAYLFSTQAGTYWQRLKFQKVPVSELVAALPEAPQVKRYELLGWLPTEVAWRRDLK</sequence>
<gene>
    <name evidence="4" type="ORF">KDH_27540</name>
</gene>
<evidence type="ECO:0000313" key="5">
    <source>
        <dbReference type="Proteomes" id="UP001344906"/>
    </source>
</evidence>
<dbReference type="EMBL" id="BSRI01000001">
    <property type="protein sequence ID" value="GLV55910.1"/>
    <property type="molecule type" value="Genomic_DNA"/>
</dbReference>
<organism evidence="4 5">
    <name type="scientific">Dictyobacter halimunensis</name>
    <dbReference type="NCBI Taxonomy" id="3026934"/>
    <lineage>
        <taxon>Bacteria</taxon>
        <taxon>Bacillati</taxon>
        <taxon>Chloroflexota</taxon>
        <taxon>Ktedonobacteria</taxon>
        <taxon>Ktedonobacterales</taxon>
        <taxon>Dictyobacteraceae</taxon>
        <taxon>Dictyobacter</taxon>
    </lineage>
</organism>
<accession>A0ABQ6FQE2</accession>
<evidence type="ECO:0000259" key="3">
    <source>
        <dbReference type="PROSITE" id="PS51186"/>
    </source>
</evidence>
<dbReference type="InterPro" id="IPR000182">
    <property type="entry name" value="GNAT_dom"/>
</dbReference>
<name>A0ABQ6FQE2_9CHLR</name>
<evidence type="ECO:0000256" key="1">
    <source>
        <dbReference type="ARBA" id="ARBA00022679"/>
    </source>
</evidence>
<comment type="caution">
    <text evidence="4">The sequence shown here is derived from an EMBL/GenBank/DDBJ whole genome shotgun (WGS) entry which is preliminary data.</text>
</comment>
<proteinExistence type="predicted"/>
<feature type="domain" description="N-acetyltransferase" evidence="3">
    <location>
        <begin position="3"/>
        <end position="134"/>
    </location>
</feature>
<keyword evidence="1" id="KW-0808">Transferase</keyword>
<dbReference type="InterPro" id="IPR050832">
    <property type="entry name" value="Bact_Acetyltransf"/>
</dbReference>
<dbReference type="PANTHER" id="PTHR43877:SF2">
    <property type="entry name" value="AMINOALKYLPHOSPHONATE N-ACETYLTRANSFERASE-RELATED"/>
    <property type="match status" value="1"/>
</dbReference>